<keyword evidence="1" id="KW-0472">Membrane</keyword>
<sequence>MSFLRIEALWAIPLIVVPLIIHWLHRRRHPTMQWPAMMFLYQATKMRRGPAKLRRWIVLAIRVASVALIVLALARPLSQGVFGMAAGRIADTGTTVVLIDRSTGMQRRDAFGRSRQQRGLETVAETLRTLGVQTPVVIDSVDTQPIELASLESFNDGTLLKSADAPASIETMLASALDYLQEHESTLSDVWIVSDHASSSWNLQSSRWESIARQADSLGDGLRIHRFSFPQSSDQVNASVRLADLRWSSENLNRETSPQTGATLLFSVVVMEDQNLNAVLATGSKERTIPVDITVGTTTRTFDVTLRGGVGTLDNVPVDVNRQDDLYGSVSIPTDSNPADDQWYFTLSPPLQPSIGIISTQPCDALIAMGEVLGRVAFDQAGGAGQGTLKTQDGSTERGDLPLDGIDCLWWQGPLPTGNAAEKLESFSSSGGNIVFFPPMQPDPKLQFQGTRWNEWVTLDPEETSYLGVKFIIESVCSVAGQAITECSTADGTNWLAQRQSDRGTTWFCGANVADHQSLFVRQGLGLFSVLAATVEQSDAASIRLHDYQAGHETAKQLRDLNASIKAVMSSDEETASRRGYHRGVYVVGEHEGKRHYIAINRSDVTTTRLSDEQIEAVLPGDYVNVISIGASTTRPTSGAARELWGGLWFALIVGLLAEGWLSLSSRPTARTSGDDRT</sequence>
<dbReference type="PANTHER" id="PTHR37464:SF1">
    <property type="entry name" value="BLL2463 PROTEIN"/>
    <property type="match status" value="1"/>
</dbReference>
<reference evidence="3 4" key="1">
    <citation type="submission" date="2023-06" db="EMBL/GenBank/DDBJ databases">
        <title>Roseiconus lacunae JC819 isolated from Gulf of Mannar region, Tamil Nadu.</title>
        <authorList>
            <person name="Pk S."/>
            <person name="Ch S."/>
            <person name="Ch V.R."/>
        </authorList>
    </citation>
    <scope>NUCLEOTIDE SEQUENCE [LARGE SCALE GENOMIC DNA]</scope>
    <source>
        <strain evidence="3 4">JC819</strain>
    </source>
</reference>
<feature type="transmembrane region" description="Helical" evidence="1">
    <location>
        <begin position="56"/>
        <end position="74"/>
    </location>
</feature>
<evidence type="ECO:0000313" key="4">
    <source>
        <dbReference type="Proteomes" id="UP001239462"/>
    </source>
</evidence>
<evidence type="ECO:0000256" key="1">
    <source>
        <dbReference type="SAM" id="Phobius"/>
    </source>
</evidence>
<evidence type="ECO:0000259" key="2">
    <source>
        <dbReference type="Pfam" id="PF07584"/>
    </source>
</evidence>
<keyword evidence="1" id="KW-1133">Transmembrane helix</keyword>
<dbReference type="InterPro" id="IPR024163">
    <property type="entry name" value="Aerotolerance_reg_N"/>
</dbReference>
<feature type="domain" description="Aerotolerance regulator N-terminal" evidence="2">
    <location>
        <begin position="1"/>
        <end position="76"/>
    </location>
</feature>
<dbReference type="NCBIfam" id="TIGR02226">
    <property type="entry name" value="two_anch"/>
    <property type="match status" value="1"/>
</dbReference>
<gene>
    <name evidence="3" type="ORF">QTN89_13355</name>
</gene>
<comment type="caution">
    <text evidence="3">The sequence shown here is derived from an EMBL/GenBank/DDBJ whole genome shotgun (WGS) entry which is preliminary data.</text>
</comment>
<keyword evidence="4" id="KW-1185">Reference proteome</keyword>
<name>A0ABT7PIU7_9BACT</name>
<dbReference type="RefSeq" id="WP_289164063.1">
    <property type="nucleotide sequence ID" value="NZ_JASZZN010000008.1"/>
</dbReference>
<dbReference type="InterPro" id="IPR011933">
    <property type="entry name" value="Double_TM_dom"/>
</dbReference>
<proteinExistence type="predicted"/>
<evidence type="ECO:0000313" key="3">
    <source>
        <dbReference type="EMBL" id="MDM4016425.1"/>
    </source>
</evidence>
<dbReference type="EMBL" id="JASZZN010000008">
    <property type="protein sequence ID" value="MDM4016425.1"/>
    <property type="molecule type" value="Genomic_DNA"/>
</dbReference>
<accession>A0ABT7PIU7</accession>
<feature type="transmembrane region" description="Helical" evidence="1">
    <location>
        <begin position="6"/>
        <end position="24"/>
    </location>
</feature>
<organism evidence="3 4">
    <name type="scientific">Roseiconus lacunae</name>
    <dbReference type="NCBI Taxonomy" id="2605694"/>
    <lineage>
        <taxon>Bacteria</taxon>
        <taxon>Pseudomonadati</taxon>
        <taxon>Planctomycetota</taxon>
        <taxon>Planctomycetia</taxon>
        <taxon>Pirellulales</taxon>
        <taxon>Pirellulaceae</taxon>
        <taxon>Roseiconus</taxon>
    </lineage>
</organism>
<protein>
    <submittedName>
        <fullName evidence="3">BatA domain-containing protein</fullName>
    </submittedName>
</protein>
<keyword evidence="1" id="KW-0812">Transmembrane</keyword>
<dbReference type="Proteomes" id="UP001239462">
    <property type="component" value="Unassembled WGS sequence"/>
</dbReference>
<dbReference type="Pfam" id="PF07584">
    <property type="entry name" value="BatA"/>
    <property type="match status" value="1"/>
</dbReference>
<dbReference type="PANTHER" id="PTHR37464">
    <property type="entry name" value="BLL2463 PROTEIN"/>
    <property type="match status" value="1"/>
</dbReference>